<proteinExistence type="evidence at transcript level"/>
<evidence type="ECO:0000313" key="3">
    <source>
        <dbReference type="EMBL" id="JAC01004.1"/>
    </source>
</evidence>
<reference evidence="3" key="1">
    <citation type="submission" date="2013-07" db="EMBL/GenBank/DDBJ databases">
        <authorList>
            <person name="Geib S."/>
        </authorList>
    </citation>
    <scope>NUCLEOTIDE SEQUENCE</scope>
</reference>
<protein>
    <recommendedName>
        <fullName evidence="2">Sperm microtubule inner protein 1 C-terminal domain-containing protein</fullName>
    </recommendedName>
</protein>
<feature type="region of interest" description="Disordered" evidence="1">
    <location>
        <begin position="47"/>
        <end position="86"/>
    </location>
</feature>
<name>W8BVQ2_CERCA</name>
<dbReference type="EMBL" id="GAMC01005552">
    <property type="protein sequence ID" value="JAC01004.1"/>
    <property type="molecule type" value="mRNA"/>
</dbReference>
<dbReference type="Pfam" id="PF22589">
    <property type="entry name" value="SPMIP1"/>
    <property type="match status" value="1"/>
</dbReference>
<feature type="compositionally biased region" description="Polar residues" evidence="1">
    <location>
        <begin position="9"/>
        <end position="24"/>
    </location>
</feature>
<dbReference type="OrthoDB" id="410807at2759"/>
<dbReference type="PANTHER" id="PTHR35826">
    <property type="entry name" value="PROTEIN ATP6V1FNB-LIKE"/>
    <property type="match status" value="1"/>
</dbReference>
<evidence type="ECO:0000259" key="2">
    <source>
        <dbReference type="Pfam" id="PF22589"/>
    </source>
</evidence>
<evidence type="ECO:0000256" key="1">
    <source>
        <dbReference type="SAM" id="MobiDB-lite"/>
    </source>
</evidence>
<feature type="compositionally biased region" description="Low complexity" evidence="1">
    <location>
        <begin position="47"/>
        <end position="76"/>
    </location>
</feature>
<reference evidence="3" key="2">
    <citation type="journal article" date="2014" name="BMC Genomics">
        <title>A genomic perspective to assessing quality of mass-reared SIT flies used in Mediterranean fruit fly (Ceratitis capitata) eradication in California.</title>
        <authorList>
            <person name="Calla B."/>
            <person name="Hall B."/>
            <person name="Hou S."/>
            <person name="Geib S.M."/>
        </authorList>
    </citation>
    <scope>NUCLEOTIDE SEQUENCE</scope>
</reference>
<dbReference type="InterPro" id="IPR054323">
    <property type="entry name" value="SPMIP1_C"/>
</dbReference>
<feature type="region of interest" description="Disordered" evidence="1">
    <location>
        <begin position="1"/>
        <end position="24"/>
    </location>
</feature>
<dbReference type="AlphaFoldDB" id="W8BVQ2"/>
<feature type="domain" description="Sperm microtubule inner protein 1 C-terminal" evidence="2">
    <location>
        <begin position="129"/>
        <end position="185"/>
    </location>
</feature>
<dbReference type="PANTHER" id="PTHR35826:SF1">
    <property type="entry name" value="PROTEIN ATP6V1FNB-LIKE"/>
    <property type="match status" value="1"/>
</dbReference>
<organism evidence="3">
    <name type="scientific">Ceratitis capitata</name>
    <name type="common">Mediterranean fruit fly</name>
    <name type="synonym">Tephritis capitata</name>
    <dbReference type="NCBI Taxonomy" id="7213"/>
    <lineage>
        <taxon>Eukaryota</taxon>
        <taxon>Metazoa</taxon>
        <taxon>Ecdysozoa</taxon>
        <taxon>Arthropoda</taxon>
        <taxon>Hexapoda</taxon>
        <taxon>Insecta</taxon>
        <taxon>Pterygota</taxon>
        <taxon>Neoptera</taxon>
        <taxon>Endopterygota</taxon>
        <taxon>Diptera</taxon>
        <taxon>Brachycera</taxon>
        <taxon>Muscomorpha</taxon>
        <taxon>Tephritoidea</taxon>
        <taxon>Tephritidae</taxon>
        <taxon>Ceratitis</taxon>
        <taxon>Ceratitis</taxon>
    </lineage>
</organism>
<sequence>MSAKLKCPKTTNHHPTSQVASKYQKTQSSTNFGAFTTRSINSISSSVSSCSSRRSYDNNSKASKSCCTSTSNKRSNATSGDKRFSTTAGVNERTSLFRSFITTGPRVRRSLAQSNDFAYDLSKDESRFMGSFKGPMKTVPANEREMLKNGQRGAYLAVRYEHSPDRKYNYPEATSWRIGWLHNQMARRGVSI</sequence>
<accession>W8BVQ2</accession>